<dbReference type="GO" id="GO:0003677">
    <property type="term" value="F:DNA binding"/>
    <property type="evidence" value="ECO:0007669"/>
    <property type="project" value="UniProtKB-KW"/>
</dbReference>
<dbReference type="AlphaFoldDB" id="A0A160TQF3"/>
<dbReference type="SUPFAM" id="SSF47413">
    <property type="entry name" value="lambda repressor-like DNA-binding domains"/>
    <property type="match status" value="1"/>
</dbReference>
<reference evidence="3" key="1">
    <citation type="submission" date="2015-10" db="EMBL/GenBank/DDBJ databases">
        <authorList>
            <person name="Gilbert D.G."/>
        </authorList>
    </citation>
    <scope>NUCLEOTIDE SEQUENCE</scope>
</reference>
<dbReference type="Pfam" id="PF07883">
    <property type="entry name" value="Cupin_2"/>
    <property type="match status" value="1"/>
</dbReference>
<gene>
    <name evidence="3" type="ORF">MGWOODY_XGa3014</name>
</gene>
<proteinExistence type="predicted"/>
<keyword evidence="1" id="KW-0238">DNA-binding</keyword>
<dbReference type="CDD" id="cd02209">
    <property type="entry name" value="cupin_XRE_C"/>
    <property type="match status" value="1"/>
</dbReference>
<dbReference type="InterPro" id="IPR011051">
    <property type="entry name" value="RmlC_Cupin_sf"/>
</dbReference>
<evidence type="ECO:0000259" key="2">
    <source>
        <dbReference type="PROSITE" id="PS50943"/>
    </source>
</evidence>
<dbReference type="EMBL" id="CZRL01000008">
    <property type="protein sequence ID" value="CUS49965.1"/>
    <property type="molecule type" value="Genomic_DNA"/>
</dbReference>
<dbReference type="PROSITE" id="PS50943">
    <property type="entry name" value="HTH_CROC1"/>
    <property type="match status" value="1"/>
</dbReference>
<dbReference type="SUPFAM" id="SSF51182">
    <property type="entry name" value="RmlC-like cupins"/>
    <property type="match status" value="1"/>
</dbReference>
<evidence type="ECO:0000313" key="3">
    <source>
        <dbReference type="EMBL" id="CUS49965.1"/>
    </source>
</evidence>
<organism evidence="3">
    <name type="scientific">hydrothermal vent metagenome</name>
    <dbReference type="NCBI Taxonomy" id="652676"/>
    <lineage>
        <taxon>unclassified sequences</taxon>
        <taxon>metagenomes</taxon>
        <taxon>ecological metagenomes</taxon>
    </lineage>
</organism>
<dbReference type="GO" id="GO:0005829">
    <property type="term" value="C:cytosol"/>
    <property type="evidence" value="ECO:0007669"/>
    <property type="project" value="TreeGrafter"/>
</dbReference>
<accession>A0A160TQF3</accession>
<dbReference type="InterPro" id="IPR014710">
    <property type="entry name" value="RmlC-like_jellyroll"/>
</dbReference>
<sequence>MTAFDNHIPHRPLGQRIAELRKLQGLTLSSLAEVCGLSEATLSRIENGHSAVSAQHLFTLSQYLKVDITDFFRDDAAPLTPGIRSLTLNGNGTHQKLARYDAEVLCADLSRKEMHPAINTIWARTLDQAGGLSSHHGEEFLYVLEGEVIIHSDLYAPTELKRGDSLYFDGTQGHAYVCGSDDPARILVLVARNQQVDNP</sequence>
<protein>
    <submittedName>
        <fullName evidence="3">Transcriptional regulator, HTH_3 family</fullName>
    </submittedName>
</protein>
<dbReference type="Gene3D" id="1.10.260.40">
    <property type="entry name" value="lambda repressor-like DNA-binding domains"/>
    <property type="match status" value="1"/>
</dbReference>
<dbReference type="PANTHER" id="PTHR46797:SF20">
    <property type="entry name" value="BLR4304 PROTEIN"/>
    <property type="match status" value="1"/>
</dbReference>
<dbReference type="InterPro" id="IPR050807">
    <property type="entry name" value="TransReg_Diox_bact_type"/>
</dbReference>
<dbReference type="PANTHER" id="PTHR46797">
    <property type="entry name" value="HTH-TYPE TRANSCRIPTIONAL REGULATOR"/>
    <property type="match status" value="1"/>
</dbReference>
<dbReference type="GO" id="GO:0003700">
    <property type="term" value="F:DNA-binding transcription factor activity"/>
    <property type="evidence" value="ECO:0007669"/>
    <property type="project" value="TreeGrafter"/>
</dbReference>
<feature type="domain" description="HTH cro/C1-type" evidence="2">
    <location>
        <begin position="17"/>
        <end position="71"/>
    </location>
</feature>
<name>A0A160TQF3_9ZZZZ</name>
<dbReference type="InterPro" id="IPR001387">
    <property type="entry name" value="Cro/C1-type_HTH"/>
</dbReference>
<dbReference type="Pfam" id="PF01381">
    <property type="entry name" value="HTH_3"/>
    <property type="match status" value="1"/>
</dbReference>
<dbReference type="Gene3D" id="2.60.120.10">
    <property type="entry name" value="Jelly Rolls"/>
    <property type="match status" value="1"/>
</dbReference>
<dbReference type="CDD" id="cd00093">
    <property type="entry name" value="HTH_XRE"/>
    <property type="match status" value="1"/>
</dbReference>
<dbReference type="SMART" id="SM00530">
    <property type="entry name" value="HTH_XRE"/>
    <property type="match status" value="1"/>
</dbReference>
<evidence type="ECO:0000256" key="1">
    <source>
        <dbReference type="ARBA" id="ARBA00023125"/>
    </source>
</evidence>
<dbReference type="InterPro" id="IPR013096">
    <property type="entry name" value="Cupin_2"/>
</dbReference>
<dbReference type="InterPro" id="IPR010982">
    <property type="entry name" value="Lambda_DNA-bd_dom_sf"/>
</dbReference>